<evidence type="ECO:0000313" key="1">
    <source>
        <dbReference type="EMBL" id="KUO20948.1"/>
    </source>
</evidence>
<sequence length="240" mass="26800">MQQAPEPAALSPEETDEALRRYATRIRESYGRLDLEVLIATEEGEHPPVGLDEVVEELCAYRSHETETWELAFDRLRNDPALPVRMEALRATRYCRDDARVWAAVRERASEDDAASIRALALARLVMGRGDDAATRQLIQDRATSDSEPRVRVNALRWWAVCETDDSAPDLLRDLAVADPDPEPRIAALQSLAFGWPAHPETLPLLRERAEADEEEDVREAFAKALAAAEALAPLADQLP</sequence>
<evidence type="ECO:0000313" key="2">
    <source>
        <dbReference type="Proteomes" id="UP000053260"/>
    </source>
</evidence>
<dbReference type="Proteomes" id="UP000053260">
    <property type="component" value="Unassembled WGS sequence"/>
</dbReference>
<dbReference type="InterPro" id="IPR011989">
    <property type="entry name" value="ARM-like"/>
</dbReference>
<reference evidence="1 2" key="1">
    <citation type="submission" date="2015-10" db="EMBL/GenBank/DDBJ databases">
        <title>Draft genome sequence of Streptomyces sp. RV15, isolated from a marine sponge.</title>
        <authorList>
            <person name="Ruckert C."/>
            <person name="Abdelmohsen U.R."/>
            <person name="Winkler A."/>
            <person name="Hentschel U."/>
            <person name="Kalinowski J."/>
            <person name="Kampfer P."/>
            <person name="Glaeser S."/>
        </authorList>
    </citation>
    <scope>NUCLEOTIDE SEQUENCE [LARGE SCALE GENOMIC DNA]</scope>
    <source>
        <strain evidence="1 2">RV15</strain>
    </source>
</reference>
<gene>
    <name evidence="1" type="ORF">AQJ91_11545</name>
</gene>
<organism evidence="1 2">
    <name type="scientific">Streptomyces dysideae</name>
    <dbReference type="NCBI Taxonomy" id="909626"/>
    <lineage>
        <taxon>Bacteria</taxon>
        <taxon>Bacillati</taxon>
        <taxon>Actinomycetota</taxon>
        <taxon>Actinomycetes</taxon>
        <taxon>Kitasatosporales</taxon>
        <taxon>Streptomycetaceae</taxon>
        <taxon>Streptomyces</taxon>
    </lineage>
</organism>
<comment type="caution">
    <text evidence="1">The sequence shown here is derived from an EMBL/GenBank/DDBJ whole genome shotgun (WGS) entry which is preliminary data.</text>
</comment>
<dbReference type="RefSeq" id="WP_067019257.1">
    <property type="nucleotide sequence ID" value="NZ_KQ949079.1"/>
</dbReference>
<proteinExistence type="predicted"/>
<dbReference type="InterPro" id="IPR016024">
    <property type="entry name" value="ARM-type_fold"/>
</dbReference>
<evidence type="ECO:0008006" key="3">
    <source>
        <dbReference type="Google" id="ProtNLM"/>
    </source>
</evidence>
<accession>A0A101V1X3</accession>
<protein>
    <recommendedName>
        <fullName evidence="3">HEAT repeat domain-containing protein</fullName>
    </recommendedName>
</protein>
<keyword evidence="2" id="KW-1185">Reference proteome</keyword>
<dbReference type="EMBL" id="LMXB01000028">
    <property type="protein sequence ID" value="KUO20948.1"/>
    <property type="molecule type" value="Genomic_DNA"/>
</dbReference>
<dbReference type="OrthoDB" id="135105at2"/>
<name>A0A101V1X3_9ACTN</name>
<dbReference type="Gene3D" id="1.25.10.10">
    <property type="entry name" value="Leucine-rich Repeat Variant"/>
    <property type="match status" value="1"/>
</dbReference>
<dbReference type="STRING" id="909626.AQJ91_11545"/>
<dbReference type="SUPFAM" id="SSF48371">
    <property type="entry name" value="ARM repeat"/>
    <property type="match status" value="1"/>
</dbReference>
<dbReference type="AlphaFoldDB" id="A0A101V1X3"/>
<dbReference type="Pfam" id="PF13646">
    <property type="entry name" value="HEAT_2"/>
    <property type="match status" value="1"/>
</dbReference>